<dbReference type="Pfam" id="PF11833">
    <property type="entry name" value="CPP1-like"/>
    <property type="match status" value="1"/>
</dbReference>
<dbReference type="EMBL" id="PVWJ01000009">
    <property type="protein sequence ID" value="PSB04667.1"/>
    <property type="molecule type" value="Genomic_DNA"/>
</dbReference>
<proteinExistence type="predicted"/>
<accession>A0A2T1C943</accession>
<dbReference type="RefSeq" id="WP_106287176.1">
    <property type="nucleotide sequence ID" value="NZ_CAWNTC010000176.1"/>
</dbReference>
<feature type="transmembrane region" description="Helical" evidence="1">
    <location>
        <begin position="190"/>
        <end position="207"/>
    </location>
</feature>
<dbReference type="OrthoDB" id="483084at2"/>
<keyword evidence="1" id="KW-1133">Transmembrane helix</keyword>
<evidence type="ECO:0000313" key="2">
    <source>
        <dbReference type="EMBL" id="PSB04667.1"/>
    </source>
</evidence>
<evidence type="ECO:0000256" key="1">
    <source>
        <dbReference type="SAM" id="Phobius"/>
    </source>
</evidence>
<dbReference type="AlphaFoldDB" id="A0A2T1C943"/>
<protein>
    <submittedName>
        <fullName evidence="2">Molecular chaperone DnaJ</fullName>
    </submittedName>
</protein>
<feature type="transmembrane region" description="Helical" evidence="1">
    <location>
        <begin position="106"/>
        <end position="122"/>
    </location>
</feature>
<reference evidence="2 3" key="2">
    <citation type="submission" date="2018-03" db="EMBL/GenBank/DDBJ databases">
        <title>The ancient ancestry and fast evolution of plastids.</title>
        <authorList>
            <person name="Moore K.R."/>
            <person name="Magnabosco C."/>
            <person name="Momper L."/>
            <person name="Gold D.A."/>
            <person name="Bosak T."/>
            <person name="Fournier G.P."/>
        </authorList>
    </citation>
    <scope>NUCLEOTIDE SEQUENCE [LARGE SCALE GENOMIC DNA]</scope>
    <source>
        <strain evidence="2 3">CCAP 1448/3</strain>
    </source>
</reference>
<gene>
    <name evidence="2" type="ORF">C7B64_03015</name>
</gene>
<comment type="caution">
    <text evidence="2">The sequence shown here is derived from an EMBL/GenBank/DDBJ whole genome shotgun (WGS) entry which is preliminary data.</text>
</comment>
<sequence>MSEQNPYETLGISTDASFDEIQAAKGRLIQEHNSDRFVRENIEAAYDAILMDRLKRRQEGTIKVAEEIQYADRVTTTTPKFPPITPIQVSSGWVSRFIDTPTTQELLWSTGVFAALAVFAVFPGSPSSSLSFFLALGFGFSLFFINRKERQFGRAIGLTLVGLFVGIAVGSLLANVLATPLESLNLTGDKFSSLVTFVLLWLITSFLR</sequence>
<keyword evidence="3" id="KW-1185">Reference proteome</keyword>
<feature type="transmembrane region" description="Helical" evidence="1">
    <location>
        <begin position="128"/>
        <end position="145"/>
    </location>
</feature>
<dbReference type="InterPro" id="IPR021788">
    <property type="entry name" value="CPP1-like"/>
</dbReference>
<dbReference type="Proteomes" id="UP000238762">
    <property type="component" value="Unassembled WGS sequence"/>
</dbReference>
<keyword evidence="1" id="KW-0812">Transmembrane</keyword>
<reference evidence="2 3" key="1">
    <citation type="submission" date="2018-02" db="EMBL/GenBank/DDBJ databases">
        <authorList>
            <person name="Cohen D.B."/>
            <person name="Kent A.D."/>
        </authorList>
    </citation>
    <scope>NUCLEOTIDE SEQUENCE [LARGE SCALE GENOMIC DNA]</scope>
    <source>
        <strain evidence="2 3">CCAP 1448/3</strain>
    </source>
</reference>
<name>A0A2T1C943_9CYAN</name>
<dbReference type="PANTHER" id="PTHR33372">
    <property type="match status" value="1"/>
</dbReference>
<evidence type="ECO:0000313" key="3">
    <source>
        <dbReference type="Proteomes" id="UP000238762"/>
    </source>
</evidence>
<dbReference type="PANTHER" id="PTHR33372:SF2">
    <property type="entry name" value="PROTEIN CHAPERONE-LIKE PROTEIN OF POR1, CHLOROPLASTIC"/>
    <property type="match status" value="1"/>
</dbReference>
<dbReference type="SUPFAM" id="SSF46565">
    <property type="entry name" value="Chaperone J-domain"/>
    <property type="match status" value="1"/>
</dbReference>
<keyword evidence="1" id="KW-0472">Membrane</keyword>
<organism evidence="2 3">
    <name type="scientific">Merismopedia glauca CCAP 1448/3</name>
    <dbReference type="NCBI Taxonomy" id="1296344"/>
    <lineage>
        <taxon>Bacteria</taxon>
        <taxon>Bacillati</taxon>
        <taxon>Cyanobacteriota</taxon>
        <taxon>Cyanophyceae</taxon>
        <taxon>Synechococcales</taxon>
        <taxon>Merismopediaceae</taxon>
        <taxon>Merismopedia</taxon>
    </lineage>
</organism>
<dbReference type="InterPro" id="IPR036869">
    <property type="entry name" value="J_dom_sf"/>
</dbReference>
<feature type="transmembrane region" description="Helical" evidence="1">
    <location>
        <begin position="157"/>
        <end position="178"/>
    </location>
</feature>